<sequence length="159" mass="18383">MLVGERDPTMGAINLAYIPAYTHDCIAFFVSLKLTHRGPPFIIRRGSSVLRIRRLHRVWLRVGVVYLKILEGMSVIQIWPNGQSRCFSDMGFNSPDLAYGVWFVFLPSVSFPRPFFPSCGLQSQSLFHTNVFLRNHLRKFFGSMLNETGYKRLVEKRLQ</sequence>
<accession>A0A2H3DEH8</accession>
<proteinExistence type="predicted"/>
<name>A0A2H3DEH8_ARMGA</name>
<dbReference type="InParanoid" id="A0A2H3DEH8"/>
<keyword evidence="2" id="KW-1185">Reference proteome</keyword>
<gene>
    <name evidence="1" type="ORF">ARMGADRAFT_534117</name>
</gene>
<organism evidence="1 2">
    <name type="scientific">Armillaria gallica</name>
    <name type="common">Bulbous honey fungus</name>
    <name type="synonym">Armillaria bulbosa</name>
    <dbReference type="NCBI Taxonomy" id="47427"/>
    <lineage>
        <taxon>Eukaryota</taxon>
        <taxon>Fungi</taxon>
        <taxon>Dikarya</taxon>
        <taxon>Basidiomycota</taxon>
        <taxon>Agaricomycotina</taxon>
        <taxon>Agaricomycetes</taxon>
        <taxon>Agaricomycetidae</taxon>
        <taxon>Agaricales</taxon>
        <taxon>Marasmiineae</taxon>
        <taxon>Physalacriaceae</taxon>
        <taxon>Armillaria</taxon>
    </lineage>
</organism>
<evidence type="ECO:0000313" key="2">
    <source>
        <dbReference type="Proteomes" id="UP000217790"/>
    </source>
</evidence>
<dbReference type="AlphaFoldDB" id="A0A2H3DEH8"/>
<dbReference type="EMBL" id="KZ293683">
    <property type="protein sequence ID" value="PBK86663.1"/>
    <property type="molecule type" value="Genomic_DNA"/>
</dbReference>
<evidence type="ECO:0000313" key="1">
    <source>
        <dbReference type="EMBL" id="PBK86663.1"/>
    </source>
</evidence>
<dbReference type="Proteomes" id="UP000217790">
    <property type="component" value="Unassembled WGS sequence"/>
</dbReference>
<reference evidence="2" key="1">
    <citation type="journal article" date="2017" name="Nat. Ecol. Evol.">
        <title>Genome expansion and lineage-specific genetic innovations in the forest pathogenic fungi Armillaria.</title>
        <authorList>
            <person name="Sipos G."/>
            <person name="Prasanna A.N."/>
            <person name="Walter M.C."/>
            <person name="O'Connor E."/>
            <person name="Balint B."/>
            <person name="Krizsan K."/>
            <person name="Kiss B."/>
            <person name="Hess J."/>
            <person name="Varga T."/>
            <person name="Slot J."/>
            <person name="Riley R."/>
            <person name="Boka B."/>
            <person name="Rigling D."/>
            <person name="Barry K."/>
            <person name="Lee J."/>
            <person name="Mihaltcheva S."/>
            <person name="LaButti K."/>
            <person name="Lipzen A."/>
            <person name="Waldron R."/>
            <person name="Moloney N.M."/>
            <person name="Sperisen C."/>
            <person name="Kredics L."/>
            <person name="Vagvoelgyi C."/>
            <person name="Patrignani A."/>
            <person name="Fitzpatrick D."/>
            <person name="Nagy I."/>
            <person name="Doyle S."/>
            <person name="Anderson J.B."/>
            <person name="Grigoriev I.V."/>
            <person name="Gueldener U."/>
            <person name="Muensterkoetter M."/>
            <person name="Nagy L.G."/>
        </authorList>
    </citation>
    <scope>NUCLEOTIDE SEQUENCE [LARGE SCALE GENOMIC DNA]</scope>
    <source>
        <strain evidence="2">Ar21-2</strain>
    </source>
</reference>
<protein>
    <submittedName>
        <fullName evidence="1">Uncharacterized protein</fullName>
    </submittedName>
</protein>